<reference evidence="8 9" key="1">
    <citation type="submission" date="2017-03" db="EMBL/GenBank/DDBJ databases">
        <title>Genomes of endolithic fungi from Antarctica.</title>
        <authorList>
            <person name="Coleine C."/>
            <person name="Masonjones S."/>
            <person name="Stajich J.E."/>
        </authorList>
    </citation>
    <scope>NUCLEOTIDE SEQUENCE [LARGE SCALE GENOMIC DNA]</scope>
    <source>
        <strain evidence="8 9">CCFEE 6314</strain>
    </source>
</reference>
<evidence type="ECO:0000256" key="6">
    <source>
        <dbReference type="ARBA" id="ARBA00023004"/>
    </source>
</evidence>
<dbReference type="GO" id="GO:0005789">
    <property type="term" value="C:endoplasmic reticulum membrane"/>
    <property type="evidence" value="ECO:0007669"/>
    <property type="project" value="UniProtKB-SubCell"/>
</dbReference>
<dbReference type="GO" id="GO:0020037">
    <property type="term" value="F:heme binding"/>
    <property type="evidence" value="ECO:0007669"/>
    <property type="project" value="InterPro"/>
</dbReference>
<dbReference type="GO" id="GO:0016705">
    <property type="term" value="F:oxidoreductase activity, acting on paired donors, with incorporation or reduction of molecular oxygen"/>
    <property type="evidence" value="ECO:0007669"/>
    <property type="project" value="InterPro"/>
</dbReference>
<dbReference type="Proteomes" id="UP000288859">
    <property type="component" value="Unassembled WGS sequence"/>
</dbReference>
<dbReference type="Pfam" id="PF00067">
    <property type="entry name" value="p450"/>
    <property type="match status" value="1"/>
</dbReference>
<protein>
    <recommendedName>
        <fullName evidence="10">Cytochrome P450</fullName>
    </recommendedName>
</protein>
<keyword evidence="4" id="KW-0444">Lipid biosynthesis</keyword>
<evidence type="ECO:0000256" key="1">
    <source>
        <dbReference type="ARBA" id="ARBA00001971"/>
    </source>
</evidence>
<evidence type="ECO:0000256" key="4">
    <source>
        <dbReference type="ARBA" id="ARBA00022516"/>
    </source>
</evidence>
<dbReference type="OrthoDB" id="4148736at2759"/>
<dbReference type="GO" id="GO:0004497">
    <property type="term" value="F:monooxygenase activity"/>
    <property type="evidence" value="ECO:0007669"/>
    <property type="project" value="InterPro"/>
</dbReference>
<evidence type="ECO:0000313" key="8">
    <source>
        <dbReference type="EMBL" id="RVX70802.1"/>
    </source>
</evidence>
<dbReference type="SUPFAM" id="SSF48264">
    <property type="entry name" value="Cytochrome P450"/>
    <property type="match status" value="1"/>
</dbReference>
<comment type="similarity">
    <text evidence="3">Belongs to the cytochrome P450 family.</text>
</comment>
<dbReference type="GO" id="GO:0005506">
    <property type="term" value="F:iron ion binding"/>
    <property type="evidence" value="ECO:0007669"/>
    <property type="project" value="InterPro"/>
</dbReference>
<comment type="caution">
    <text evidence="8">The sequence shown here is derived from an EMBL/GenBank/DDBJ whole genome shotgun (WGS) entry which is preliminary data.</text>
</comment>
<keyword evidence="4" id="KW-0443">Lipid metabolism</keyword>
<gene>
    <name evidence="8" type="ORF">B0A52_05453</name>
</gene>
<dbReference type="Gene3D" id="1.10.630.10">
    <property type="entry name" value="Cytochrome P450"/>
    <property type="match status" value="1"/>
</dbReference>
<evidence type="ECO:0000256" key="7">
    <source>
        <dbReference type="PIRSR" id="PIRSR602403-1"/>
    </source>
</evidence>
<feature type="binding site" description="axial binding residue" evidence="7">
    <location>
        <position position="84"/>
    </location>
    <ligand>
        <name>heme</name>
        <dbReference type="ChEBI" id="CHEBI:30413"/>
    </ligand>
    <ligandPart>
        <name>Fe</name>
        <dbReference type="ChEBI" id="CHEBI:18248"/>
    </ligandPart>
</feature>
<evidence type="ECO:0000313" key="9">
    <source>
        <dbReference type="Proteomes" id="UP000288859"/>
    </source>
</evidence>
<dbReference type="InterPro" id="IPR036396">
    <property type="entry name" value="Cyt_P450_sf"/>
</dbReference>
<dbReference type="InterPro" id="IPR001128">
    <property type="entry name" value="Cyt_P450"/>
</dbReference>
<proteinExistence type="inferred from homology"/>
<dbReference type="PANTHER" id="PTHR24306">
    <property type="match status" value="1"/>
</dbReference>
<keyword evidence="6 7" id="KW-0408">Iron</keyword>
<comment type="subcellular location">
    <subcellularLocation>
        <location evidence="2">Endoplasmic reticulum membrane</location>
        <topology evidence="2">Single-pass membrane protein</topology>
    </subcellularLocation>
</comment>
<sequence length="144" mass="15955">MANEATSVRHVERPVTVTDGQQQYVLQPGTFVTVPLSLDQRDPSVYADPDQFVPTRFLESDPQTGKTVARYRRLRPWGIGMASCKGRVFAEKEIVAVGSAIIALWDISPVGGTWKLPSMIPGTGVKKPSEDIRVSIQRRIFKSD</sequence>
<accession>A0A438N4W3</accession>
<comment type="cofactor">
    <cofactor evidence="1 7">
        <name>heme</name>
        <dbReference type="ChEBI" id="CHEBI:30413"/>
    </cofactor>
</comment>
<dbReference type="PRINTS" id="PR00465">
    <property type="entry name" value="EP450IV"/>
</dbReference>
<evidence type="ECO:0008006" key="10">
    <source>
        <dbReference type="Google" id="ProtNLM"/>
    </source>
</evidence>
<dbReference type="AlphaFoldDB" id="A0A438N4W3"/>
<keyword evidence="7" id="KW-0349">Heme</keyword>
<dbReference type="PANTHER" id="PTHR24306:SF8">
    <property type="entry name" value="P450, PUTATIVE (EUROFUNG)-RELATED"/>
    <property type="match status" value="1"/>
</dbReference>
<evidence type="ECO:0000256" key="5">
    <source>
        <dbReference type="ARBA" id="ARBA00022723"/>
    </source>
</evidence>
<organism evidence="8 9">
    <name type="scientific">Exophiala mesophila</name>
    <name type="common">Black yeast-like fungus</name>
    <dbReference type="NCBI Taxonomy" id="212818"/>
    <lineage>
        <taxon>Eukaryota</taxon>
        <taxon>Fungi</taxon>
        <taxon>Dikarya</taxon>
        <taxon>Ascomycota</taxon>
        <taxon>Pezizomycotina</taxon>
        <taxon>Eurotiomycetes</taxon>
        <taxon>Chaetothyriomycetidae</taxon>
        <taxon>Chaetothyriales</taxon>
        <taxon>Herpotrichiellaceae</taxon>
        <taxon>Exophiala</taxon>
    </lineage>
</organism>
<dbReference type="VEuPathDB" id="FungiDB:PV10_05189"/>
<dbReference type="EMBL" id="NAJM01000021">
    <property type="protein sequence ID" value="RVX70802.1"/>
    <property type="molecule type" value="Genomic_DNA"/>
</dbReference>
<name>A0A438N4W3_EXOME</name>
<keyword evidence="5 7" id="KW-0479">Metal-binding</keyword>
<evidence type="ECO:0000256" key="3">
    <source>
        <dbReference type="ARBA" id="ARBA00010617"/>
    </source>
</evidence>
<evidence type="ECO:0000256" key="2">
    <source>
        <dbReference type="ARBA" id="ARBA00004389"/>
    </source>
</evidence>
<dbReference type="InterPro" id="IPR002403">
    <property type="entry name" value="Cyt_P450_E_grp-IV"/>
</dbReference>